<reference evidence="2 3" key="1">
    <citation type="journal article" date="2012" name="Nat. Biotechnol.">
        <title>Draft genome sequence of pigeonpea (Cajanus cajan), an orphan legume crop of resource-poor farmers.</title>
        <authorList>
            <person name="Varshney R.K."/>
            <person name="Chen W."/>
            <person name="Li Y."/>
            <person name="Bharti A.K."/>
            <person name="Saxena R.K."/>
            <person name="Schlueter J.A."/>
            <person name="Donoghue M.T."/>
            <person name="Azam S."/>
            <person name="Fan G."/>
            <person name="Whaley A.M."/>
            <person name="Farmer A.D."/>
            <person name="Sheridan J."/>
            <person name="Iwata A."/>
            <person name="Tuteja R."/>
            <person name="Penmetsa R.V."/>
            <person name="Wu W."/>
            <person name="Upadhyaya H.D."/>
            <person name="Yang S.P."/>
            <person name="Shah T."/>
            <person name="Saxena K.B."/>
            <person name="Michael T."/>
            <person name="McCombie W.R."/>
            <person name="Yang B."/>
            <person name="Zhang G."/>
            <person name="Yang H."/>
            <person name="Wang J."/>
            <person name="Spillane C."/>
            <person name="Cook D.R."/>
            <person name="May G.D."/>
            <person name="Xu X."/>
            <person name="Jackson S.A."/>
        </authorList>
    </citation>
    <scope>NUCLEOTIDE SEQUENCE [LARGE SCALE GENOMIC DNA]</scope>
    <source>
        <strain evidence="3">cv. Asha</strain>
    </source>
</reference>
<keyword evidence="3" id="KW-1185">Reference proteome</keyword>
<proteinExistence type="predicted"/>
<evidence type="ECO:0000259" key="1">
    <source>
        <dbReference type="Pfam" id="PF07727"/>
    </source>
</evidence>
<organism evidence="2 3">
    <name type="scientific">Cajanus cajan</name>
    <name type="common">Pigeon pea</name>
    <name type="synonym">Cajanus indicus</name>
    <dbReference type="NCBI Taxonomy" id="3821"/>
    <lineage>
        <taxon>Eukaryota</taxon>
        <taxon>Viridiplantae</taxon>
        <taxon>Streptophyta</taxon>
        <taxon>Embryophyta</taxon>
        <taxon>Tracheophyta</taxon>
        <taxon>Spermatophyta</taxon>
        <taxon>Magnoliopsida</taxon>
        <taxon>eudicotyledons</taxon>
        <taxon>Gunneridae</taxon>
        <taxon>Pentapetalae</taxon>
        <taxon>rosids</taxon>
        <taxon>fabids</taxon>
        <taxon>Fabales</taxon>
        <taxon>Fabaceae</taxon>
        <taxon>Papilionoideae</taxon>
        <taxon>50 kb inversion clade</taxon>
        <taxon>NPAAA clade</taxon>
        <taxon>indigoferoid/millettioid clade</taxon>
        <taxon>Phaseoleae</taxon>
        <taxon>Cajanus</taxon>
    </lineage>
</organism>
<dbReference type="AlphaFoldDB" id="A0A151T8H7"/>
<gene>
    <name evidence="2" type="ORF">KK1_017905</name>
</gene>
<dbReference type="InterPro" id="IPR013103">
    <property type="entry name" value="RVT_2"/>
</dbReference>
<dbReference type="Gramene" id="C.cajan_17392.t">
    <property type="protein sequence ID" value="C.cajan_17392.t"/>
    <property type="gene ID" value="C.cajan_17392"/>
</dbReference>
<accession>A0A151T8H7</accession>
<protein>
    <submittedName>
        <fullName evidence="2">Retrovirus-related Pol polyprotein from transposon TNT 1-94</fullName>
    </submittedName>
</protein>
<feature type="domain" description="Reverse transcriptase Ty1/copia-type" evidence="1">
    <location>
        <begin position="20"/>
        <end position="87"/>
    </location>
</feature>
<sequence>IRAMNEEMEILERNSTWEVVDKGRDLQQFDVKNVFLHGNLDEKVYIEILLGYESCGKNKVCRLKGLKQSPQSWFGRFTQTIKSLRYK</sequence>
<dbReference type="Pfam" id="PF07727">
    <property type="entry name" value="RVT_2"/>
    <property type="match status" value="1"/>
</dbReference>
<dbReference type="Proteomes" id="UP000075243">
    <property type="component" value="Chromosome 7"/>
</dbReference>
<evidence type="ECO:0000313" key="2">
    <source>
        <dbReference type="EMBL" id="KYP63336.1"/>
    </source>
</evidence>
<dbReference type="EMBL" id="CM003609">
    <property type="protein sequence ID" value="KYP63336.1"/>
    <property type="molecule type" value="Genomic_DNA"/>
</dbReference>
<evidence type="ECO:0000313" key="3">
    <source>
        <dbReference type="Proteomes" id="UP000075243"/>
    </source>
</evidence>
<feature type="non-terminal residue" evidence="2">
    <location>
        <position position="1"/>
    </location>
</feature>
<name>A0A151T8H7_CAJCA</name>